<reference evidence="7 8" key="1">
    <citation type="journal article" date="2019" name="Int. J. Syst. Evol. Microbiol.">
        <title>The Global Catalogue of Microorganisms (GCM) 10K type strain sequencing project: providing services to taxonomists for standard genome sequencing and annotation.</title>
        <authorList>
            <consortium name="The Broad Institute Genomics Platform"/>
            <consortium name="The Broad Institute Genome Sequencing Center for Infectious Disease"/>
            <person name="Wu L."/>
            <person name="Ma J."/>
        </authorList>
    </citation>
    <scope>NUCLEOTIDE SEQUENCE [LARGE SCALE GENOMIC DNA]</scope>
    <source>
        <strain evidence="7 8">CGMCC 1.10593</strain>
    </source>
</reference>
<evidence type="ECO:0000313" key="7">
    <source>
        <dbReference type="EMBL" id="MFD1643671.1"/>
    </source>
</evidence>
<dbReference type="SMART" id="SM00387">
    <property type="entry name" value="HATPase_c"/>
    <property type="match status" value="1"/>
</dbReference>
<dbReference type="Pfam" id="PF02518">
    <property type="entry name" value="HATPase_c"/>
    <property type="match status" value="1"/>
</dbReference>
<keyword evidence="7" id="KW-0067">ATP-binding</keyword>
<evidence type="ECO:0000256" key="2">
    <source>
        <dbReference type="ARBA" id="ARBA00012438"/>
    </source>
</evidence>
<dbReference type="InterPro" id="IPR036890">
    <property type="entry name" value="HATPase_C_sf"/>
</dbReference>
<dbReference type="EMBL" id="JBHUDM010000007">
    <property type="protein sequence ID" value="MFD1643671.1"/>
    <property type="molecule type" value="Genomic_DNA"/>
</dbReference>
<dbReference type="Gene3D" id="1.10.287.130">
    <property type="match status" value="1"/>
</dbReference>
<keyword evidence="7" id="KW-0547">Nucleotide-binding</keyword>
<dbReference type="InterPro" id="IPR035965">
    <property type="entry name" value="PAS-like_dom_sf"/>
</dbReference>
<dbReference type="InterPro" id="IPR000014">
    <property type="entry name" value="PAS"/>
</dbReference>
<dbReference type="SUPFAM" id="SSF55785">
    <property type="entry name" value="PYP-like sensor domain (PAS domain)"/>
    <property type="match status" value="1"/>
</dbReference>
<dbReference type="SUPFAM" id="SSF47384">
    <property type="entry name" value="Homodimeric domain of signal transducing histidine kinase"/>
    <property type="match status" value="1"/>
</dbReference>
<evidence type="ECO:0000256" key="4">
    <source>
        <dbReference type="ARBA" id="ARBA00022679"/>
    </source>
</evidence>
<dbReference type="InterPro" id="IPR052162">
    <property type="entry name" value="Sensor_kinase/Photoreceptor"/>
</dbReference>
<dbReference type="SUPFAM" id="SSF55874">
    <property type="entry name" value="ATPase domain of HSP90 chaperone/DNA topoisomerase II/histidine kinase"/>
    <property type="match status" value="1"/>
</dbReference>
<gene>
    <name evidence="7" type="ORF">ACFSBW_17545</name>
</gene>
<keyword evidence="3" id="KW-0597">Phosphoprotein</keyword>
<feature type="domain" description="Histidine kinase" evidence="6">
    <location>
        <begin position="132"/>
        <end position="341"/>
    </location>
</feature>
<keyword evidence="5" id="KW-0418">Kinase</keyword>
<dbReference type="Gene3D" id="3.30.450.20">
    <property type="entry name" value="PAS domain"/>
    <property type="match status" value="1"/>
</dbReference>
<dbReference type="NCBIfam" id="TIGR00229">
    <property type="entry name" value="sensory_box"/>
    <property type="match status" value="1"/>
</dbReference>
<dbReference type="Pfam" id="PF13426">
    <property type="entry name" value="PAS_9"/>
    <property type="match status" value="1"/>
</dbReference>
<protein>
    <recommendedName>
        <fullName evidence="2">histidine kinase</fullName>
        <ecNumber evidence="2">2.7.13.3</ecNumber>
    </recommendedName>
</protein>
<dbReference type="EC" id="2.7.13.3" evidence="2"/>
<dbReference type="InterPro" id="IPR036097">
    <property type="entry name" value="HisK_dim/P_sf"/>
</dbReference>
<dbReference type="InterPro" id="IPR004358">
    <property type="entry name" value="Sig_transdc_His_kin-like_C"/>
</dbReference>
<dbReference type="GO" id="GO:0005524">
    <property type="term" value="F:ATP binding"/>
    <property type="evidence" value="ECO:0007669"/>
    <property type="project" value="UniProtKB-KW"/>
</dbReference>
<sequence>MDKISPPTILNTLDIAVTIHHPKTGAILGVNTAKERLYGYSEDEFLDMTVGDYSADDAKFTHEQATQLINAAASGTPQSFEWHVKRPNGKLFWAHVQLHACSIDGRECVVATSQEITTFKEKERRLRLFYRIFRHNLRNDMNIILGYSEQLEQAIEDDDLEMQIQTINNTAKKVASLSDSVTEIEQITNRTLADRSPTKVMTVIEDVASEFRESHPQITVTTSGAEDVWVNADDNLRVAFRQILDNAVEHNDREQPTLSVTINKLEEREQAQIEIADNGPGMPDVESQIFENEDELTSVSHSSGIGLWIIKFCAESLGGYVNVEDNEPRGSVVKFTLPLLSEY</sequence>
<evidence type="ECO:0000313" key="8">
    <source>
        <dbReference type="Proteomes" id="UP001597052"/>
    </source>
</evidence>
<proteinExistence type="predicted"/>
<dbReference type="InterPro" id="IPR003594">
    <property type="entry name" value="HATPase_dom"/>
</dbReference>
<evidence type="ECO:0000256" key="3">
    <source>
        <dbReference type="ARBA" id="ARBA00022553"/>
    </source>
</evidence>
<dbReference type="AlphaFoldDB" id="A0ABD6DBG3"/>
<keyword evidence="8" id="KW-1185">Reference proteome</keyword>
<dbReference type="RefSeq" id="WP_256397682.1">
    <property type="nucleotide sequence ID" value="NZ_JANHDJ010000009.1"/>
</dbReference>
<dbReference type="Gene3D" id="3.30.565.10">
    <property type="entry name" value="Histidine kinase-like ATPase, C-terminal domain"/>
    <property type="match status" value="1"/>
</dbReference>
<accession>A0ABD6DBG3</accession>
<evidence type="ECO:0000256" key="1">
    <source>
        <dbReference type="ARBA" id="ARBA00000085"/>
    </source>
</evidence>
<dbReference type="Proteomes" id="UP001597052">
    <property type="component" value="Unassembled WGS sequence"/>
</dbReference>
<keyword evidence="4" id="KW-0808">Transferase</keyword>
<dbReference type="PANTHER" id="PTHR43304">
    <property type="entry name" value="PHYTOCHROME-LIKE PROTEIN CPH1"/>
    <property type="match status" value="1"/>
</dbReference>
<dbReference type="PRINTS" id="PR00344">
    <property type="entry name" value="BCTRLSENSOR"/>
</dbReference>
<dbReference type="InterPro" id="IPR005467">
    <property type="entry name" value="His_kinase_dom"/>
</dbReference>
<dbReference type="PANTHER" id="PTHR43304:SF1">
    <property type="entry name" value="PAC DOMAIN-CONTAINING PROTEIN"/>
    <property type="match status" value="1"/>
</dbReference>
<dbReference type="CDD" id="cd00075">
    <property type="entry name" value="HATPase"/>
    <property type="match status" value="1"/>
</dbReference>
<dbReference type="CDD" id="cd00130">
    <property type="entry name" value="PAS"/>
    <property type="match status" value="1"/>
</dbReference>
<comment type="caution">
    <text evidence="7">The sequence shown here is derived from an EMBL/GenBank/DDBJ whole genome shotgun (WGS) entry which is preliminary data.</text>
</comment>
<dbReference type="GO" id="GO:0004673">
    <property type="term" value="F:protein histidine kinase activity"/>
    <property type="evidence" value="ECO:0007669"/>
    <property type="project" value="UniProtKB-EC"/>
</dbReference>
<evidence type="ECO:0000259" key="6">
    <source>
        <dbReference type="PROSITE" id="PS50109"/>
    </source>
</evidence>
<comment type="catalytic activity">
    <reaction evidence="1">
        <text>ATP + protein L-histidine = ADP + protein N-phospho-L-histidine.</text>
        <dbReference type="EC" id="2.7.13.3"/>
    </reaction>
</comment>
<evidence type="ECO:0000256" key="5">
    <source>
        <dbReference type="ARBA" id="ARBA00022777"/>
    </source>
</evidence>
<dbReference type="PROSITE" id="PS50109">
    <property type="entry name" value="HIS_KIN"/>
    <property type="match status" value="1"/>
</dbReference>
<name>A0ABD6DBG3_9EURY</name>
<organism evidence="7 8">
    <name type="scientific">Halohasta litorea</name>
    <dbReference type="NCBI Taxonomy" id="869891"/>
    <lineage>
        <taxon>Archaea</taxon>
        <taxon>Methanobacteriati</taxon>
        <taxon>Methanobacteriota</taxon>
        <taxon>Stenosarchaea group</taxon>
        <taxon>Halobacteria</taxon>
        <taxon>Halobacteriales</taxon>
        <taxon>Haloferacaceae</taxon>
        <taxon>Halohasta</taxon>
    </lineage>
</organism>